<proteinExistence type="predicted"/>
<evidence type="ECO:0000256" key="5">
    <source>
        <dbReference type="ARBA" id="ARBA00023315"/>
    </source>
</evidence>
<dbReference type="Proteomes" id="UP000824267">
    <property type="component" value="Unassembled WGS sequence"/>
</dbReference>
<dbReference type="Gene3D" id="1.20.1180.10">
    <property type="entry name" value="Udp N-acetylglucosamine O-acyltransferase, C-terminal domain"/>
    <property type="match status" value="1"/>
</dbReference>
<evidence type="ECO:0000256" key="3">
    <source>
        <dbReference type="ARBA" id="ARBA00022679"/>
    </source>
</evidence>
<protein>
    <submittedName>
        <fullName evidence="7">Acyl-ACP--UDP-N-acetylglucosamine O-acyltransferase</fullName>
        <ecNumber evidence="7">2.3.1.129</ecNumber>
    </submittedName>
</protein>
<evidence type="ECO:0000259" key="6">
    <source>
        <dbReference type="Pfam" id="PF13720"/>
    </source>
</evidence>
<dbReference type="NCBIfam" id="NF003657">
    <property type="entry name" value="PRK05289.1"/>
    <property type="match status" value="1"/>
</dbReference>
<organism evidence="7 8">
    <name type="scientific">Candidatus Onthomorpha intestinigallinarum</name>
    <dbReference type="NCBI Taxonomy" id="2840880"/>
    <lineage>
        <taxon>Bacteria</taxon>
        <taxon>Pseudomonadati</taxon>
        <taxon>Bacteroidota</taxon>
        <taxon>Bacteroidia</taxon>
        <taxon>Bacteroidales</taxon>
        <taxon>Candidatus Onthomorpha</taxon>
    </lineage>
</organism>
<dbReference type="CDD" id="cd03351">
    <property type="entry name" value="LbH_UDP-GlcNAc_AT"/>
    <property type="match status" value="1"/>
</dbReference>
<evidence type="ECO:0000313" key="8">
    <source>
        <dbReference type="Proteomes" id="UP000824267"/>
    </source>
</evidence>
<reference evidence="7" key="2">
    <citation type="submission" date="2021-04" db="EMBL/GenBank/DDBJ databases">
        <authorList>
            <person name="Gilroy R."/>
        </authorList>
    </citation>
    <scope>NUCLEOTIDE SEQUENCE</scope>
    <source>
        <strain evidence="7">Gambia16-930</strain>
    </source>
</reference>
<keyword evidence="3 7" id="KW-0808">Transferase</keyword>
<dbReference type="PIRSF" id="PIRSF000456">
    <property type="entry name" value="UDP-GlcNAc_acltr"/>
    <property type="match status" value="1"/>
</dbReference>
<feature type="domain" description="UDP N-acetylglucosamine O-acyltransferase C-terminal" evidence="6">
    <location>
        <begin position="173"/>
        <end position="253"/>
    </location>
</feature>
<keyword evidence="5 7" id="KW-0012">Acyltransferase</keyword>
<dbReference type="Pfam" id="PF00132">
    <property type="entry name" value="Hexapep"/>
    <property type="match status" value="2"/>
</dbReference>
<dbReference type="Pfam" id="PF13720">
    <property type="entry name" value="Acetyltransf_11"/>
    <property type="match status" value="1"/>
</dbReference>
<dbReference type="InterPro" id="IPR037157">
    <property type="entry name" value="Acetyltransf_C_sf"/>
</dbReference>
<evidence type="ECO:0000313" key="7">
    <source>
        <dbReference type="EMBL" id="HIW86973.1"/>
    </source>
</evidence>
<dbReference type="InterPro" id="IPR011004">
    <property type="entry name" value="Trimer_LpxA-like_sf"/>
</dbReference>
<dbReference type="GO" id="GO:0009245">
    <property type="term" value="P:lipid A biosynthetic process"/>
    <property type="evidence" value="ECO:0007669"/>
    <property type="project" value="UniProtKB-KW"/>
</dbReference>
<name>A0A9D1RF53_9BACT</name>
<dbReference type="PANTHER" id="PTHR43480:SF1">
    <property type="entry name" value="ACYL-[ACYL-CARRIER-PROTEIN]--UDP-N-ACETYLGLUCOSAMINE O-ACYLTRANSFERASE, MITOCHONDRIAL-RELATED"/>
    <property type="match status" value="1"/>
</dbReference>
<dbReference type="EC" id="2.3.1.129" evidence="7"/>
<dbReference type="AlphaFoldDB" id="A0A9D1RF53"/>
<evidence type="ECO:0000256" key="1">
    <source>
        <dbReference type="ARBA" id="ARBA00022516"/>
    </source>
</evidence>
<gene>
    <name evidence="7" type="primary">lpxA</name>
    <name evidence="7" type="ORF">IAC47_01685</name>
</gene>
<evidence type="ECO:0000256" key="4">
    <source>
        <dbReference type="ARBA" id="ARBA00023098"/>
    </source>
</evidence>
<dbReference type="GO" id="GO:0016020">
    <property type="term" value="C:membrane"/>
    <property type="evidence" value="ECO:0007669"/>
    <property type="project" value="GOC"/>
</dbReference>
<dbReference type="InterPro" id="IPR010137">
    <property type="entry name" value="Lipid_A_LpxA"/>
</dbReference>
<evidence type="ECO:0000256" key="2">
    <source>
        <dbReference type="ARBA" id="ARBA00022556"/>
    </source>
</evidence>
<dbReference type="InterPro" id="IPR029098">
    <property type="entry name" value="Acetyltransf_C"/>
</dbReference>
<sequence>MNEHLYFVHPNAKIGQNVKIEPFAVIYDDVVIGDNCWIGPHVTVFPGARIGNNCNIFPGASIAAIPQDLKFNGEYTTAEIGNNNTIREFVTINRGTNANKKTVVGNNNLIMAYTHIAHDCTIGNNCILANSTTLAGHISIDDYAIIGGQSAIHQFTRIGKHVILMGGSLVDKDIPPYVKAGKFPVSYCGINSVGLHRRGFSQETINKIQELYRIVFQQGLTYTNALKELKDKADCAEAREIISFMESAERGLMKGFTSVRR</sequence>
<dbReference type="SUPFAM" id="SSF51161">
    <property type="entry name" value="Trimeric LpxA-like enzymes"/>
    <property type="match status" value="1"/>
</dbReference>
<accession>A0A9D1RF53</accession>
<dbReference type="InterPro" id="IPR001451">
    <property type="entry name" value="Hexapep"/>
</dbReference>
<dbReference type="GO" id="GO:0008780">
    <property type="term" value="F:acyl-[acyl-carrier-protein]-UDP-N-acetylglucosamine O-acyltransferase activity"/>
    <property type="evidence" value="ECO:0007669"/>
    <property type="project" value="UniProtKB-EC"/>
</dbReference>
<dbReference type="Gene3D" id="2.160.10.10">
    <property type="entry name" value="Hexapeptide repeat proteins"/>
    <property type="match status" value="1"/>
</dbReference>
<reference evidence="7" key="1">
    <citation type="journal article" date="2021" name="PeerJ">
        <title>Extensive microbial diversity within the chicken gut microbiome revealed by metagenomics and culture.</title>
        <authorList>
            <person name="Gilroy R."/>
            <person name="Ravi A."/>
            <person name="Getino M."/>
            <person name="Pursley I."/>
            <person name="Horton D.L."/>
            <person name="Alikhan N.F."/>
            <person name="Baker D."/>
            <person name="Gharbi K."/>
            <person name="Hall N."/>
            <person name="Watson M."/>
            <person name="Adriaenssens E.M."/>
            <person name="Foster-Nyarko E."/>
            <person name="Jarju S."/>
            <person name="Secka A."/>
            <person name="Antonio M."/>
            <person name="Oren A."/>
            <person name="Chaudhuri R.R."/>
            <person name="La Ragione R."/>
            <person name="Hildebrand F."/>
            <person name="Pallen M.J."/>
        </authorList>
    </citation>
    <scope>NUCLEOTIDE SEQUENCE</scope>
    <source>
        <strain evidence="7">Gambia16-930</strain>
    </source>
</reference>
<keyword evidence="1" id="KW-0444">Lipid biosynthesis</keyword>
<keyword evidence="2" id="KW-0441">Lipid A biosynthesis</keyword>
<comment type="caution">
    <text evidence="7">The sequence shown here is derived from an EMBL/GenBank/DDBJ whole genome shotgun (WGS) entry which is preliminary data.</text>
</comment>
<dbReference type="EMBL" id="DXGG01000060">
    <property type="protein sequence ID" value="HIW86973.1"/>
    <property type="molecule type" value="Genomic_DNA"/>
</dbReference>
<dbReference type="PANTHER" id="PTHR43480">
    <property type="entry name" value="ACYL-[ACYL-CARRIER-PROTEIN]--UDP-N-ACETYLGLUCOSAMINE O-ACYLTRANSFERASE"/>
    <property type="match status" value="1"/>
</dbReference>
<dbReference type="NCBIfam" id="TIGR01852">
    <property type="entry name" value="lipid_A_lpxA"/>
    <property type="match status" value="1"/>
</dbReference>
<keyword evidence="4" id="KW-0443">Lipid metabolism</keyword>